<dbReference type="InterPro" id="IPR009057">
    <property type="entry name" value="Homeodomain-like_sf"/>
</dbReference>
<organism evidence="6 7">
    <name type="scientific">Alkalimonas collagenimarina</name>
    <dbReference type="NCBI Taxonomy" id="400390"/>
    <lineage>
        <taxon>Bacteria</taxon>
        <taxon>Pseudomonadati</taxon>
        <taxon>Pseudomonadota</taxon>
        <taxon>Gammaproteobacteria</taxon>
        <taxon>Alkalimonas</taxon>
    </lineage>
</organism>
<evidence type="ECO:0000313" key="7">
    <source>
        <dbReference type="Proteomes" id="UP001231616"/>
    </source>
</evidence>
<keyword evidence="2 4" id="KW-0238">DNA-binding</keyword>
<evidence type="ECO:0000256" key="2">
    <source>
        <dbReference type="ARBA" id="ARBA00023125"/>
    </source>
</evidence>
<feature type="domain" description="HTH tetR-type" evidence="5">
    <location>
        <begin position="12"/>
        <end position="72"/>
    </location>
</feature>
<dbReference type="Gene3D" id="1.10.10.60">
    <property type="entry name" value="Homeodomain-like"/>
    <property type="match status" value="1"/>
</dbReference>
<name>A0ABT9GYK0_9GAMM</name>
<dbReference type="InterPro" id="IPR050109">
    <property type="entry name" value="HTH-type_TetR-like_transc_reg"/>
</dbReference>
<dbReference type="PROSITE" id="PS50977">
    <property type="entry name" value="HTH_TETR_2"/>
    <property type="match status" value="1"/>
</dbReference>
<dbReference type="Proteomes" id="UP001231616">
    <property type="component" value="Unassembled WGS sequence"/>
</dbReference>
<dbReference type="InterPro" id="IPR001647">
    <property type="entry name" value="HTH_TetR"/>
</dbReference>
<keyword evidence="1" id="KW-0805">Transcription regulation</keyword>
<keyword evidence="7" id="KW-1185">Reference proteome</keyword>
<evidence type="ECO:0000313" key="6">
    <source>
        <dbReference type="EMBL" id="MDP4536129.1"/>
    </source>
</evidence>
<dbReference type="Gene3D" id="1.10.357.10">
    <property type="entry name" value="Tetracycline Repressor, domain 2"/>
    <property type="match status" value="1"/>
</dbReference>
<dbReference type="EMBL" id="JAUZVZ010000009">
    <property type="protein sequence ID" value="MDP4536129.1"/>
    <property type="molecule type" value="Genomic_DNA"/>
</dbReference>
<evidence type="ECO:0000256" key="1">
    <source>
        <dbReference type="ARBA" id="ARBA00023015"/>
    </source>
</evidence>
<dbReference type="PANTHER" id="PTHR30055:SF234">
    <property type="entry name" value="HTH-TYPE TRANSCRIPTIONAL REGULATOR BETI"/>
    <property type="match status" value="1"/>
</dbReference>
<evidence type="ECO:0000256" key="3">
    <source>
        <dbReference type="ARBA" id="ARBA00023163"/>
    </source>
</evidence>
<proteinExistence type="predicted"/>
<protein>
    <submittedName>
        <fullName evidence="6">Helix-turn-helix domain-containing protein</fullName>
    </submittedName>
</protein>
<reference evidence="6 7" key="1">
    <citation type="submission" date="2023-08" db="EMBL/GenBank/DDBJ databases">
        <authorList>
            <person name="Joshi A."/>
            <person name="Thite S."/>
        </authorList>
    </citation>
    <scope>NUCLEOTIDE SEQUENCE [LARGE SCALE GENOMIC DNA]</scope>
    <source>
        <strain evidence="6 7">AC40</strain>
    </source>
</reference>
<dbReference type="SUPFAM" id="SSF46689">
    <property type="entry name" value="Homeodomain-like"/>
    <property type="match status" value="1"/>
</dbReference>
<feature type="DNA-binding region" description="H-T-H motif" evidence="4">
    <location>
        <begin position="35"/>
        <end position="54"/>
    </location>
</feature>
<dbReference type="Pfam" id="PF00440">
    <property type="entry name" value="TetR_N"/>
    <property type="match status" value="1"/>
</dbReference>
<keyword evidence="3" id="KW-0804">Transcription</keyword>
<dbReference type="PRINTS" id="PR00455">
    <property type="entry name" value="HTHTETR"/>
</dbReference>
<comment type="caution">
    <text evidence="6">The sequence shown here is derived from an EMBL/GenBank/DDBJ whole genome shotgun (WGS) entry which is preliminary data.</text>
</comment>
<sequence>MGTSERKQREREEREQLFLDAAEQLIEQEGFMQLQMAKLAKACDYATGTLYQHFTSKEDLLMALMARHSALHLELFERIEQWQAPSRQRIFAICVAEQDFNQRQANYVKLSQYVMTEAVWENASETRRSQLLQCGQPICRIVSGIVQQAIDDGDLDPQGASTMELAYGTWALCQGSHTLDHTQGLLEAFSIPRGPMTMYRNMNRLLNGMSWHPLLDLSSTETLQTLVQQIEQQLNIHS</sequence>
<gene>
    <name evidence="6" type="ORF">Q3O60_08015</name>
</gene>
<accession>A0ABT9GYK0</accession>
<evidence type="ECO:0000259" key="5">
    <source>
        <dbReference type="PROSITE" id="PS50977"/>
    </source>
</evidence>
<dbReference type="PANTHER" id="PTHR30055">
    <property type="entry name" value="HTH-TYPE TRANSCRIPTIONAL REGULATOR RUTR"/>
    <property type="match status" value="1"/>
</dbReference>
<dbReference type="RefSeq" id="WP_305893395.1">
    <property type="nucleotide sequence ID" value="NZ_JAUZVZ010000009.1"/>
</dbReference>
<evidence type="ECO:0000256" key="4">
    <source>
        <dbReference type="PROSITE-ProRule" id="PRU00335"/>
    </source>
</evidence>